<evidence type="ECO:0000313" key="4">
    <source>
        <dbReference type="EMBL" id="TCS81555.1"/>
    </source>
</evidence>
<dbReference type="InterPro" id="IPR004038">
    <property type="entry name" value="Ribosomal_eL8/eL30/eS12/Gad45"/>
</dbReference>
<gene>
    <name evidence="4" type="ORF">EDD72_11249</name>
</gene>
<comment type="caution">
    <text evidence="4">The sequence shown here is derived from an EMBL/GenBank/DDBJ whole genome shotgun (WGS) entry which is preliminary data.</text>
</comment>
<evidence type="ECO:0000256" key="2">
    <source>
        <dbReference type="HAMAP-Rule" id="MF_00574"/>
    </source>
</evidence>
<dbReference type="GO" id="GO:0005840">
    <property type="term" value="C:ribosome"/>
    <property type="evidence" value="ECO:0007669"/>
    <property type="project" value="UniProtKB-KW"/>
</dbReference>
<dbReference type="InterPro" id="IPR023460">
    <property type="entry name" value="RNA_bf_YbxF-like"/>
</dbReference>
<sequence>MSYEKVKQAKHLSIGLKQTLKSLERDAALEIVVAKDAERRVTQKVIQLAEEKKVPIFYVDSMKQLGKACGIEVGASTVAILRS</sequence>
<dbReference type="Gene3D" id="3.30.1330.30">
    <property type="match status" value="1"/>
</dbReference>
<dbReference type="Proteomes" id="UP000295788">
    <property type="component" value="Unassembled WGS sequence"/>
</dbReference>
<keyword evidence="4" id="KW-0687">Ribonucleoprotein</keyword>
<dbReference type="Pfam" id="PF01248">
    <property type="entry name" value="Ribosomal_L7Ae"/>
    <property type="match status" value="1"/>
</dbReference>
<proteinExistence type="inferred from homology"/>
<evidence type="ECO:0000256" key="1">
    <source>
        <dbReference type="ARBA" id="ARBA00022884"/>
    </source>
</evidence>
<organism evidence="4 5">
    <name type="scientific">Tepidibacillus fermentans</name>
    <dbReference type="NCBI Taxonomy" id="1281767"/>
    <lineage>
        <taxon>Bacteria</taxon>
        <taxon>Bacillati</taxon>
        <taxon>Bacillota</taxon>
        <taxon>Bacilli</taxon>
        <taxon>Bacillales</taxon>
        <taxon>Bacillaceae</taxon>
        <taxon>Tepidibacillus</taxon>
    </lineage>
</organism>
<keyword evidence="5" id="KW-1185">Reference proteome</keyword>
<keyword evidence="4" id="KW-0689">Ribosomal protein</keyword>
<dbReference type="RefSeq" id="WP_132769244.1">
    <property type="nucleotide sequence ID" value="NZ_SMAB01000012.1"/>
</dbReference>
<accession>A0A4R3KEN4</accession>
<keyword evidence="1 2" id="KW-0694">RNA-binding</keyword>
<evidence type="ECO:0000259" key="3">
    <source>
        <dbReference type="Pfam" id="PF01248"/>
    </source>
</evidence>
<dbReference type="NCBIfam" id="NF010125">
    <property type="entry name" value="PRK13602.1"/>
    <property type="match status" value="1"/>
</dbReference>
<protein>
    <recommendedName>
        <fullName evidence="2">RNA-binding protein EDD72_11249</fullName>
    </recommendedName>
    <alternativeName>
        <fullName evidence="2">Ribosomal protein eL8-like</fullName>
    </alternativeName>
</protein>
<feature type="domain" description="Ribosomal protein eL8/eL30/eS12/Gadd45" evidence="3">
    <location>
        <begin position="4"/>
        <end position="81"/>
    </location>
</feature>
<dbReference type="GO" id="GO:0003723">
    <property type="term" value="F:RNA binding"/>
    <property type="evidence" value="ECO:0007669"/>
    <property type="project" value="UniProtKB-UniRule"/>
</dbReference>
<dbReference type="AlphaFoldDB" id="A0A4R3KEN4"/>
<dbReference type="InterPro" id="IPR029064">
    <property type="entry name" value="Ribosomal_eL30-like_sf"/>
</dbReference>
<dbReference type="EMBL" id="SMAB01000012">
    <property type="protein sequence ID" value="TCS81555.1"/>
    <property type="molecule type" value="Genomic_DNA"/>
</dbReference>
<dbReference type="OrthoDB" id="2353623at2"/>
<evidence type="ECO:0000313" key="5">
    <source>
        <dbReference type="Proteomes" id="UP000295788"/>
    </source>
</evidence>
<reference evidence="4 5" key="1">
    <citation type="submission" date="2019-03" db="EMBL/GenBank/DDBJ databases">
        <title>Genomic Encyclopedia of Type Strains, Phase IV (KMG-IV): sequencing the most valuable type-strain genomes for metagenomic binning, comparative biology and taxonomic classification.</title>
        <authorList>
            <person name="Goeker M."/>
        </authorList>
    </citation>
    <scope>NUCLEOTIDE SEQUENCE [LARGE SCALE GENOMIC DNA]</scope>
    <source>
        <strain evidence="4 5">DSM 23802</strain>
    </source>
</reference>
<name>A0A4R3KEN4_9BACI</name>
<dbReference type="HAMAP" id="MF_00574">
    <property type="entry name" value="Ribosomal_eL8_Bact"/>
    <property type="match status" value="1"/>
</dbReference>
<dbReference type="SUPFAM" id="SSF55315">
    <property type="entry name" value="L30e-like"/>
    <property type="match status" value="1"/>
</dbReference>
<comment type="similarity">
    <text evidence="2">Belongs to the eukaryotic ribosomal protein eL8 family.</text>
</comment>